<reference evidence="5 6" key="1">
    <citation type="submission" date="2018-03" db="EMBL/GenBank/DDBJ databases">
        <authorList>
            <person name="Guldener U."/>
        </authorList>
    </citation>
    <scope>NUCLEOTIDE SEQUENCE [LARGE SCALE GENOMIC DNA]</scope>
    <source>
        <strain evidence="5 6">DAOM196992</strain>
    </source>
</reference>
<dbReference type="InterPro" id="IPR051722">
    <property type="entry name" value="Endocytosis_PI4K-reg_protein"/>
</dbReference>
<feature type="region of interest" description="Disordered" evidence="4">
    <location>
        <begin position="362"/>
        <end position="389"/>
    </location>
</feature>
<name>A0A5C3F0R5_9BASI</name>
<evidence type="ECO:0000256" key="3">
    <source>
        <dbReference type="PROSITE-ProRule" id="PRU00339"/>
    </source>
</evidence>
<dbReference type="Gene3D" id="1.25.40.10">
    <property type="entry name" value="Tetratricopeptide repeat domain"/>
    <property type="match status" value="2"/>
</dbReference>
<feature type="region of interest" description="Disordered" evidence="4">
    <location>
        <begin position="857"/>
        <end position="926"/>
    </location>
</feature>
<dbReference type="OrthoDB" id="29013at2759"/>
<dbReference type="PROSITE" id="PS50005">
    <property type="entry name" value="TPR"/>
    <property type="match status" value="1"/>
</dbReference>
<evidence type="ECO:0000313" key="5">
    <source>
        <dbReference type="EMBL" id="SPO37287.1"/>
    </source>
</evidence>
<dbReference type="InterPro" id="IPR019734">
    <property type="entry name" value="TPR_rpt"/>
</dbReference>
<feature type="compositionally biased region" description="Low complexity" evidence="4">
    <location>
        <begin position="1026"/>
        <end position="1037"/>
    </location>
</feature>
<keyword evidence="6" id="KW-1185">Reference proteome</keyword>
<dbReference type="PANTHER" id="PTHR23083:SF464">
    <property type="entry name" value="TETRATRICOPEPTIDE REPEAT DOMAIN 7, ISOFORM A"/>
    <property type="match status" value="1"/>
</dbReference>
<dbReference type="SMART" id="SM00028">
    <property type="entry name" value="TPR"/>
    <property type="match status" value="4"/>
</dbReference>
<evidence type="ECO:0000256" key="2">
    <source>
        <dbReference type="ARBA" id="ARBA00038251"/>
    </source>
</evidence>
<organism evidence="5 6">
    <name type="scientific">Pseudozyma flocculosa</name>
    <dbReference type="NCBI Taxonomy" id="84751"/>
    <lineage>
        <taxon>Eukaryota</taxon>
        <taxon>Fungi</taxon>
        <taxon>Dikarya</taxon>
        <taxon>Basidiomycota</taxon>
        <taxon>Ustilaginomycotina</taxon>
        <taxon>Ustilaginomycetes</taxon>
        <taxon>Ustilaginales</taxon>
        <taxon>Ustilaginaceae</taxon>
        <taxon>Pseudozyma</taxon>
    </lineage>
</organism>
<evidence type="ECO:0000313" key="6">
    <source>
        <dbReference type="Proteomes" id="UP000323386"/>
    </source>
</evidence>
<accession>A0A5C3F0R5</accession>
<feature type="region of interest" description="Disordered" evidence="4">
    <location>
        <begin position="1025"/>
        <end position="1067"/>
    </location>
</feature>
<keyword evidence="3" id="KW-0802">TPR repeat</keyword>
<dbReference type="SUPFAM" id="SSF48452">
    <property type="entry name" value="TPR-like"/>
    <property type="match status" value="2"/>
</dbReference>
<dbReference type="EMBL" id="OOIP01000006">
    <property type="protein sequence ID" value="SPO37287.1"/>
    <property type="molecule type" value="Genomic_DNA"/>
</dbReference>
<evidence type="ECO:0008006" key="7">
    <source>
        <dbReference type="Google" id="ProtNLM"/>
    </source>
</evidence>
<proteinExistence type="inferred from homology"/>
<feature type="compositionally biased region" description="Low complexity" evidence="4">
    <location>
        <begin position="858"/>
        <end position="881"/>
    </location>
</feature>
<gene>
    <name evidence="5" type="ORF">PSFLO_02760</name>
</gene>
<comment type="similarity">
    <text evidence="2">Belongs to the YPP1 family.</text>
</comment>
<sequence length="1148" mass="121990">MSTSAKAEQYARELDSARLRGDWTADQHSQSSKVALPWSELTRKFAKHNPERASHAKLATAEQQLKANLHHFYAEAGHTDAVHTGDFRSRISSSDTTRFPPALKKGENGVGWSSEAVSELADTMLEFKGDGRQRFAAISLRALALFALGRDEDAVDLLHRERFMEEAPAAADAAESGDGYFAALVLQGFVVYGMANERLHVAKQEAGYIPFALAGYARAIDLHEAARGGKRANALRGLPADEIERWAETALYRNALLCLRHSDFGHSLNALRAYHAHASRWPTDFRLPQRNVVYRYYLEALNRSAEAGAYTDPPPTPPKSQEDWRSMAYQQSVAATVASRVQVRDFESERIKLDPLARRPSPAFSAKRVTSRTVSKRRPAHHRALRAPSPSWSNEALTLQRSAAASLLKASAFPKAGTINAAVLDFADELIRGWELNGELGGQQADDVVEILYSLVGLTFHSQRIARHLVRLLFAAEAHDEAKRALQAYIQIVEKAREADQGTTAAQVASTQAAAGGDAGRAQTESAASRDAIKDVDDDATYARTLAFGAYAVGRYCGDYTTADSVARKGLKLVDDPKRGLDASLVALVKRVAGSTRAALAVQAEPSRRTELQSEALALLTASIQLDGQSSEAYYALGYLQAETRDIAGAIHSARKAVELEPADVDAWHLLVLLVSAQKRFKDAFRIAEVAIAEAEADDKAAAAASASSTPGPTANGAAAVKGNGAPVPAPALAAATPIASPAVQVDAPSQLLSVDYPPTAAQRSESLLRLMLTYTALEEALDGVESAIEGQRELFAFFHRRFPSAAAAAAAAASAATASSPTAAADAGRPSVDAGLANGHGVRRYGSLTMLGSQPNGAGAAGSASIGRSATTASTSSRMRTFGHRDRTVSTTAAGGKPATLPSAPHFGGEADHADASSSSAASEREAANLRQQTYLLASIWLTSAASFRRAGKLKECRSAIQEAERLQPGLADVWVQLALYFVAAGQPRLATDSLYKALACTGDDVAASVHLARLFLANPEIKPRSAPDSPAAAPRVGSHDAADGRSISTTPRADTSGLGGKKSPFSSAAEASTSVEAQDLSAVSLAEGLLNSVTAGKGWDVAEAWLFLAKAVQRCDRTARARECLEYALTLENTKPVRPLRLALTR</sequence>
<protein>
    <recommendedName>
        <fullName evidence="7">TPR-like protein</fullName>
    </recommendedName>
</protein>
<dbReference type="InterPro" id="IPR011990">
    <property type="entry name" value="TPR-like_helical_dom_sf"/>
</dbReference>
<evidence type="ECO:0000256" key="4">
    <source>
        <dbReference type="SAM" id="MobiDB-lite"/>
    </source>
</evidence>
<dbReference type="Proteomes" id="UP000323386">
    <property type="component" value="Unassembled WGS sequence"/>
</dbReference>
<dbReference type="PANTHER" id="PTHR23083">
    <property type="entry name" value="TETRATRICOPEPTIDE REPEAT PROTEIN, TPR"/>
    <property type="match status" value="1"/>
</dbReference>
<feature type="repeat" description="TPR" evidence="3">
    <location>
        <begin position="631"/>
        <end position="664"/>
    </location>
</feature>
<feature type="compositionally biased region" description="Basic residues" evidence="4">
    <location>
        <begin position="374"/>
        <end position="385"/>
    </location>
</feature>
<dbReference type="AlphaFoldDB" id="A0A5C3F0R5"/>
<comment type="function">
    <text evidence="1">Involved in endocytosis.</text>
</comment>
<evidence type="ECO:0000256" key="1">
    <source>
        <dbReference type="ARBA" id="ARBA00002550"/>
    </source>
</evidence>